<keyword evidence="1" id="KW-0472">Membrane</keyword>
<evidence type="ECO:0008006" key="3">
    <source>
        <dbReference type="Google" id="ProtNLM"/>
    </source>
</evidence>
<feature type="transmembrane region" description="Helical" evidence="1">
    <location>
        <begin position="81"/>
        <end position="100"/>
    </location>
</feature>
<keyword evidence="1" id="KW-0812">Transmembrane</keyword>
<accession>A0A6C0CEM6</accession>
<keyword evidence="1" id="KW-1133">Transmembrane helix</keyword>
<proteinExistence type="predicted"/>
<reference evidence="2" key="1">
    <citation type="journal article" date="2020" name="Nature">
        <title>Giant virus diversity and host interactions through global metagenomics.</title>
        <authorList>
            <person name="Schulz F."/>
            <person name="Roux S."/>
            <person name="Paez-Espino D."/>
            <person name="Jungbluth S."/>
            <person name="Walsh D.A."/>
            <person name="Denef V.J."/>
            <person name="McMahon K.D."/>
            <person name="Konstantinidis K.T."/>
            <person name="Eloe-Fadrosh E.A."/>
            <person name="Kyrpides N.C."/>
            <person name="Woyke T."/>
        </authorList>
    </citation>
    <scope>NUCLEOTIDE SEQUENCE</scope>
    <source>
        <strain evidence="2">GVMAG-M-3300020727-4</strain>
    </source>
</reference>
<sequence>MRLSAILLIIISVPFADSYIKKNRYNNYLTKKCNNFALEKTNYKDVYDCLTKTNQCNHLENYNEFNKYKIECFRNISSNKASIDVIIYLVIWIIVILLFYTF</sequence>
<protein>
    <recommendedName>
        <fullName evidence="3">Transmembrane protein</fullName>
    </recommendedName>
</protein>
<evidence type="ECO:0000313" key="2">
    <source>
        <dbReference type="EMBL" id="QHT03028.1"/>
    </source>
</evidence>
<name>A0A6C0CEM6_9ZZZZ</name>
<dbReference type="EMBL" id="MN739404">
    <property type="protein sequence ID" value="QHT03028.1"/>
    <property type="molecule type" value="Genomic_DNA"/>
</dbReference>
<evidence type="ECO:0000256" key="1">
    <source>
        <dbReference type="SAM" id="Phobius"/>
    </source>
</evidence>
<organism evidence="2">
    <name type="scientific">viral metagenome</name>
    <dbReference type="NCBI Taxonomy" id="1070528"/>
    <lineage>
        <taxon>unclassified sequences</taxon>
        <taxon>metagenomes</taxon>
        <taxon>organismal metagenomes</taxon>
    </lineage>
</organism>
<dbReference type="AlphaFoldDB" id="A0A6C0CEM6"/>